<reference evidence="2 3" key="1">
    <citation type="submission" date="2019-08" db="EMBL/GenBank/DDBJ databases">
        <authorList>
            <person name="Peeters C."/>
        </authorList>
    </citation>
    <scope>NUCLEOTIDE SEQUENCE [LARGE SCALE GENOMIC DNA]</scope>
    <source>
        <strain evidence="2 3">LMG 31110</strain>
    </source>
</reference>
<evidence type="ECO:0000313" key="3">
    <source>
        <dbReference type="Proteomes" id="UP000337189"/>
    </source>
</evidence>
<accession>A0A5E4T3J5</accession>
<evidence type="ECO:0000256" key="1">
    <source>
        <dbReference type="SAM" id="MobiDB-lite"/>
    </source>
</evidence>
<dbReference type="AlphaFoldDB" id="A0A5E4T3J5"/>
<organism evidence="2 3">
    <name type="scientific">Pandoraea communis</name>
    <dbReference type="NCBI Taxonomy" id="2508297"/>
    <lineage>
        <taxon>Bacteria</taxon>
        <taxon>Pseudomonadati</taxon>
        <taxon>Pseudomonadota</taxon>
        <taxon>Betaproteobacteria</taxon>
        <taxon>Burkholderiales</taxon>
        <taxon>Burkholderiaceae</taxon>
        <taxon>Pandoraea</taxon>
    </lineage>
</organism>
<gene>
    <name evidence="2" type="ORF">PCO31110_01216</name>
</gene>
<proteinExistence type="predicted"/>
<evidence type="ECO:0000313" key="2">
    <source>
        <dbReference type="EMBL" id="VVD82680.1"/>
    </source>
</evidence>
<feature type="region of interest" description="Disordered" evidence="1">
    <location>
        <begin position="13"/>
        <end position="36"/>
    </location>
</feature>
<name>A0A5E4T3J5_9BURK</name>
<sequence length="52" mass="5652">MSLVSLRLDAHARLSSSQQATSVLRRNNSLLPAPHRSNTIKGVAWEDGALEP</sequence>
<dbReference type="Proteomes" id="UP000337189">
    <property type="component" value="Unassembled WGS sequence"/>
</dbReference>
<protein>
    <submittedName>
        <fullName evidence="2">Uncharacterized protein</fullName>
    </submittedName>
</protein>
<feature type="compositionally biased region" description="Polar residues" evidence="1">
    <location>
        <begin position="14"/>
        <end position="36"/>
    </location>
</feature>
<dbReference type="EMBL" id="CABPSJ010000001">
    <property type="protein sequence ID" value="VVD82680.1"/>
    <property type="molecule type" value="Genomic_DNA"/>
</dbReference>